<dbReference type="Gene3D" id="3.60.20.40">
    <property type="match status" value="1"/>
</dbReference>
<dbReference type="Pfam" id="PF01019">
    <property type="entry name" value="G_glu_transpept"/>
    <property type="match status" value="1"/>
</dbReference>
<proteinExistence type="predicted"/>
<dbReference type="Proteomes" id="UP001152798">
    <property type="component" value="Chromosome 1"/>
</dbReference>
<keyword evidence="1" id="KW-0800">Toxin</keyword>
<dbReference type="PRINTS" id="PR01210">
    <property type="entry name" value="GGTRANSPTASE"/>
</dbReference>
<dbReference type="Gene3D" id="1.10.246.130">
    <property type="match status" value="1"/>
</dbReference>
<organism evidence="4 5">
    <name type="scientific">Nezara viridula</name>
    <name type="common">Southern green stink bug</name>
    <name type="synonym">Cimex viridulus</name>
    <dbReference type="NCBI Taxonomy" id="85310"/>
    <lineage>
        <taxon>Eukaryota</taxon>
        <taxon>Metazoa</taxon>
        <taxon>Ecdysozoa</taxon>
        <taxon>Arthropoda</taxon>
        <taxon>Hexapoda</taxon>
        <taxon>Insecta</taxon>
        <taxon>Pterygota</taxon>
        <taxon>Neoptera</taxon>
        <taxon>Paraneoptera</taxon>
        <taxon>Hemiptera</taxon>
        <taxon>Heteroptera</taxon>
        <taxon>Panheteroptera</taxon>
        <taxon>Pentatomomorpha</taxon>
        <taxon>Pentatomoidea</taxon>
        <taxon>Pentatomidae</taxon>
        <taxon>Pentatominae</taxon>
        <taxon>Nezara</taxon>
    </lineage>
</organism>
<sequence>MHSGCYFKSASGNLSVAVPGELMGYWEAHQKYGKLPWCELFQPAISMCLKGIPVNKRLAKSFSESGMGPEIMSSESLRKLLAENGKLPSVGDTFRLPILAKTLTIIAKSPRGALELYNGCLTETFIRDLKKLGCIITTEDMNNYRAVWKHPVMVNLKKDYVAYSAPPPASGIILLLILKVLESIISDDAQANIIAVAEAFKFAYALRSEIGDPDFENLKEIMSKIGSDCYLSEIRDKILKTRRTMNLPEDYGAKFTTPDDHGTVNIVVLAPNGDAVSVTSTINTLFGSLLASENTGIILNNEMDDFSSPNIINSFNLPPSPANYIKGGKRPLSSSCPTVIVDKKGDAHLITGAAGGTHITTSTAQVIMNFLWFDLSIKQAVDIPRIHHQLFPMALRYEEGIEMKLLQRAKHAGHKIKKVGPSSSVTAIARKRDQITASYDYRRGGSTAGF</sequence>
<dbReference type="GO" id="GO:0036374">
    <property type="term" value="F:glutathione hydrolase activity"/>
    <property type="evidence" value="ECO:0007669"/>
    <property type="project" value="InterPro"/>
</dbReference>
<accession>A0A9P0DYE8</accession>
<feature type="binding site" evidence="3">
    <location>
        <begin position="333"/>
        <end position="334"/>
    </location>
    <ligand>
        <name>L-glutamate</name>
        <dbReference type="ChEBI" id="CHEBI:29985"/>
    </ligand>
</feature>
<dbReference type="EMBL" id="OV725077">
    <property type="protein sequence ID" value="CAH1388406.1"/>
    <property type="molecule type" value="Genomic_DNA"/>
</dbReference>
<feature type="binding site" evidence="3">
    <location>
        <position position="356"/>
    </location>
    <ligand>
        <name>L-glutamate</name>
        <dbReference type="ChEBI" id="CHEBI:29985"/>
    </ligand>
</feature>
<feature type="binding site" evidence="3">
    <location>
        <position position="305"/>
    </location>
    <ligand>
        <name>L-glutamate</name>
        <dbReference type="ChEBI" id="CHEBI:29985"/>
    </ligand>
</feature>
<keyword evidence="1" id="KW-1199">Hemostasis impairing toxin</keyword>
<evidence type="ECO:0000313" key="5">
    <source>
        <dbReference type="Proteomes" id="UP001152798"/>
    </source>
</evidence>
<dbReference type="GO" id="GO:0005886">
    <property type="term" value="C:plasma membrane"/>
    <property type="evidence" value="ECO:0007669"/>
    <property type="project" value="TreeGrafter"/>
</dbReference>
<dbReference type="SUPFAM" id="SSF56235">
    <property type="entry name" value="N-terminal nucleophile aminohydrolases (Ntn hydrolases)"/>
    <property type="match status" value="1"/>
</dbReference>
<feature type="active site" description="Nucleophile" evidence="2">
    <location>
        <position position="263"/>
    </location>
</feature>
<dbReference type="AlphaFoldDB" id="A0A9P0DYE8"/>
<keyword evidence="1" id="KW-1202">Platelet aggregation activating toxin</keyword>
<evidence type="ECO:0000256" key="1">
    <source>
        <dbReference type="ARBA" id="ARBA00084097"/>
    </source>
</evidence>
<dbReference type="GO" id="GO:0006751">
    <property type="term" value="P:glutathione catabolic process"/>
    <property type="evidence" value="ECO:0007669"/>
    <property type="project" value="InterPro"/>
</dbReference>
<feature type="binding site" evidence="3">
    <location>
        <begin position="281"/>
        <end position="283"/>
    </location>
    <ligand>
        <name>L-glutamate</name>
        <dbReference type="ChEBI" id="CHEBI:29985"/>
    </ligand>
</feature>
<name>A0A9P0DYE8_NEZVI</name>
<dbReference type="InterPro" id="IPR043137">
    <property type="entry name" value="GGT_ssub_C"/>
</dbReference>
<dbReference type="PANTHER" id="PTHR11686:SF9">
    <property type="entry name" value="RE13973P"/>
    <property type="match status" value="1"/>
</dbReference>
<keyword evidence="5" id="KW-1185">Reference proteome</keyword>
<dbReference type="InterPro" id="IPR000101">
    <property type="entry name" value="GGT_peptidase"/>
</dbReference>
<reference evidence="4" key="1">
    <citation type="submission" date="2022-01" db="EMBL/GenBank/DDBJ databases">
        <authorList>
            <person name="King R."/>
        </authorList>
    </citation>
    <scope>NUCLEOTIDE SEQUENCE</scope>
</reference>
<dbReference type="InterPro" id="IPR043138">
    <property type="entry name" value="GGT_lsub"/>
</dbReference>
<evidence type="ECO:0000313" key="4">
    <source>
        <dbReference type="EMBL" id="CAH1388406.1"/>
    </source>
</evidence>
<gene>
    <name evidence="4" type="ORF">NEZAVI_LOCUS43</name>
</gene>
<dbReference type="PANTHER" id="PTHR11686">
    <property type="entry name" value="GAMMA GLUTAMYL TRANSPEPTIDASE"/>
    <property type="match status" value="1"/>
</dbReference>
<dbReference type="InterPro" id="IPR029055">
    <property type="entry name" value="Ntn_hydrolases_N"/>
</dbReference>
<dbReference type="FunFam" id="3.60.20.40:FF:000001">
    <property type="entry name" value="Gamma-glutamyltranspeptidase 1"/>
    <property type="match status" value="1"/>
</dbReference>
<evidence type="ECO:0000256" key="2">
    <source>
        <dbReference type="PIRSR" id="PIRSR600101-1"/>
    </source>
</evidence>
<evidence type="ECO:0000256" key="3">
    <source>
        <dbReference type="PIRSR" id="PIRSR600101-2"/>
    </source>
</evidence>
<protein>
    <submittedName>
        <fullName evidence="4">Uncharacterized protein</fullName>
    </submittedName>
</protein>
<dbReference type="OrthoDB" id="1081007at2759"/>